<dbReference type="Proteomes" id="UP000241107">
    <property type="component" value="Unassembled WGS sequence"/>
</dbReference>
<feature type="transmembrane region" description="Helical" evidence="11">
    <location>
        <begin position="138"/>
        <end position="158"/>
    </location>
</feature>
<dbReference type="EC" id="2.7.1.108" evidence="3"/>
<feature type="transmembrane region" description="Helical" evidence="11">
    <location>
        <begin position="101"/>
        <end position="118"/>
    </location>
</feature>
<evidence type="ECO:0000256" key="11">
    <source>
        <dbReference type="SAM" id="Phobius"/>
    </source>
</evidence>
<evidence type="ECO:0000256" key="3">
    <source>
        <dbReference type="ARBA" id="ARBA00012132"/>
    </source>
</evidence>
<dbReference type="GO" id="GO:0043048">
    <property type="term" value="P:dolichyl monophosphate biosynthetic process"/>
    <property type="evidence" value="ECO:0007669"/>
    <property type="project" value="TreeGrafter"/>
</dbReference>
<keyword evidence="8 11" id="KW-1133">Transmembrane helix</keyword>
<gene>
    <name evidence="12" type="ORF">C7M61_001408</name>
</gene>
<name>A0A2P7YUF8_9ASCO</name>
<evidence type="ECO:0000256" key="5">
    <source>
        <dbReference type="ARBA" id="ARBA00022692"/>
    </source>
</evidence>
<dbReference type="GO" id="GO:0005789">
    <property type="term" value="C:endoplasmic reticulum membrane"/>
    <property type="evidence" value="ECO:0007669"/>
    <property type="project" value="UniProtKB-SubCell"/>
</dbReference>
<feature type="transmembrane region" description="Helical" evidence="11">
    <location>
        <begin position="269"/>
        <end position="292"/>
    </location>
</feature>
<feature type="transmembrane region" description="Helical" evidence="11">
    <location>
        <begin position="448"/>
        <end position="470"/>
    </location>
</feature>
<dbReference type="GeneID" id="36564798"/>
<dbReference type="InterPro" id="IPR032974">
    <property type="entry name" value="Polypren_kinase"/>
</dbReference>
<keyword evidence="7" id="KW-0256">Endoplasmic reticulum</keyword>
<evidence type="ECO:0000256" key="6">
    <source>
        <dbReference type="ARBA" id="ARBA00022777"/>
    </source>
</evidence>
<accession>A0A2P7YUF8</accession>
<comment type="subcellular location">
    <subcellularLocation>
        <location evidence="1">Endoplasmic reticulum membrane</location>
        <topology evidence="1">Multi-pass membrane protein</topology>
    </subcellularLocation>
</comment>
<proteinExistence type="inferred from homology"/>
<dbReference type="VEuPathDB" id="FungiDB:C7M61_001408"/>
<feature type="transmembrane region" description="Helical" evidence="11">
    <location>
        <begin position="515"/>
        <end position="533"/>
    </location>
</feature>
<feature type="transmembrane region" description="Helical" evidence="11">
    <location>
        <begin position="179"/>
        <end position="196"/>
    </location>
</feature>
<feature type="compositionally biased region" description="Polar residues" evidence="10">
    <location>
        <begin position="15"/>
        <end position="26"/>
    </location>
</feature>
<feature type="transmembrane region" description="Helical" evidence="11">
    <location>
        <begin position="304"/>
        <end position="324"/>
    </location>
</feature>
<feature type="compositionally biased region" description="Basic and acidic residues" evidence="10">
    <location>
        <begin position="35"/>
        <end position="46"/>
    </location>
</feature>
<dbReference type="STRING" id="418784.A0A2P7YUF8"/>
<sequence>MARRKEVKKEKLASAKTTASVFQNYDATPEPQPAPKEKPEPQRVELSDDPSQYNFPWNIIYEFQDFLNLYLDFCKAAQIMTCLYIGQIFYVYLNKIQDDKTLSSVGFNLIGAVLAMWLNHRSMTKKYKEDPSRFKAPVLPDFNTLYAFVIPILLFVLLGDTKAPFFQVNLALNNFAIKNLHIVAKVLSSFVFYYIYNDSTTVEVFFYLRVVLTYFSLEYILDGWNELGEEEETNVKLTTMLPSEIHMICLLLVNLLYNFDAKAMPFPLVLFRELTIALMAASFAAYQLYWVYLRMQQSVLRKGVAILIAVLFAAVFYFTMDLIFTKELDEKNPVLWLFDYIWESDARLHLIIYWAVSLLVAIPIIFGLAYTNKINLNLRRKVWHFMLVLCLGYPAFVQQPEFTAIALLGSLIVFIVIEMIRCTRITFLGEFLFTELRFFQDEKDLKGPLNLSYIFLLAGVVAPLAYGYVLGDVVNLRSYIGLVTLGLGDSLASIVGKRFGKIKWKGALRTLEGTITFMVVTFASFVLIDFYIMPEDKRVQNWENTFIIAMIAGILEGSATLNDNILIPCMVTLAYDLLNRTF</sequence>
<comment type="caution">
    <text evidence="12">The sequence shown here is derived from an EMBL/GenBank/DDBJ whole genome shotgun (WGS) entry which is preliminary data.</text>
</comment>
<evidence type="ECO:0000256" key="9">
    <source>
        <dbReference type="ARBA" id="ARBA00023136"/>
    </source>
</evidence>
<dbReference type="EMBL" id="PYFQ01000002">
    <property type="protein sequence ID" value="PSK39608.1"/>
    <property type="molecule type" value="Genomic_DNA"/>
</dbReference>
<feature type="transmembrane region" description="Helical" evidence="11">
    <location>
        <begin position="476"/>
        <end position="495"/>
    </location>
</feature>
<feature type="transmembrane region" description="Helical" evidence="11">
    <location>
        <begin position="404"/>
        <end position="427"/>
    </location>
</feature>
<evidence type="ECO:0000313" key="13">
    <source>
        <dbReference type="Proteomes" id="UP000241107"/>
    </source>
</evidence>
<reference evidence="12 13" key="1">
    <citation type="submission" date="2018-03" db="EMBL/GenBank/DDBJ databases">
        <title>Candida pseudohaemulonii genome assembly and annotation.</title>
        <authorList>
            <person name="Munoz J.F."/>
            <person name="Gade L.G."/>
            <person name="Chow N.A."/>
            <person name="Litvintseva A.P."/>
            <person name="Loparev V.N."/>
            <person name="Cuomo C.A."/>
        </authorList>
    </citation>
    <scope>NUCLEOTIDE SEQUENCE [LARGE SCALE GENOMIC DNA]</scope>
    <source>
        <strain evidence="12 13">B12108</strain>
    </source>
</reference>
<keyword evidence="13" id="KW-1185">Reference proteome</keyword>
<feature type="region of interest" description="Disordered" evidence="10">
    <location>
        <begin position="1"/>
        <end position="49"/>
    </location>
</feature>
<dbReference type="RefSeq" id="XP_024714698.1">
    <property type="nucleotide sequence ID" value="XM_024856818.1"/>
</dbReference>
<keyword evidence="6" id="KW-0418">Kinase</keyword>
<feature type="transmembrane region" description="Helical" evidence="11">
    <location>
        <begin position="545"/>
        <end position="578"/>
    </location>
</feature>
<protein>
    <recommendedName>
        <fullName evidence="3">dolichol kinase</fullName>
        <ecNumber evidence="3">2.7.1.108</ecNumber>
    </recommendedName>
</protein>
<evidence type="ECO:0000256" key="1">
    <source>
        <dbReference type="ARBA" id="ARBA00004477"/>
    </source>
</evidence>
<evidence type="ECO:0000313" key="12">
    <source>
        <dbReference type="EMBL" id="PSK39608.1"/>
    </source>
</evidence>
<keyword evidence="9 11" id="KW-0472">Membrane</keyword>
<evidence type="ECO:0000256" key="4">
    <source>
        <dbReference type="ARBA" id="ARBA00022679"/>
    </source>
</evidence>
<dbReference type="OrthoDB" id="377083at2759"/>
<dbReference type="PANTHER" id="PTHR13205:SF15">
    <property type="entry name" value="DOLICHOL KINASE"/>
    <property type="match status" value="1"/>
</dbReference>
<evidence type="ECO:0000256" key="10">
    <source>
        <dbReference type="SAM" id="MobiDB-lite"/>
    </source>
</evidence>
<feature type="transmembrane region" description="Helical" evidence="11">
    <location>
        <begin position="382"/>
        <end position="398"/>
    </location>
</feature>
<organism evidence="12 13">
    <name type="scientific">Candidozyma pseudohaemuli</name>
    <dbReference type="NCBI Taxonomy" id="418784"/>
    <lineage>
        <taxon>Eukaryota</taxon>
        <taxon>Fungi</taxon>
        <taxon>Dikarya</taxon>
        <taxon>Ascomycota</taxon>
        <taxon>Saccharomycotina</taxon>
        <taxon>Pichiomycetes</taxon>
        <taxon>Metschnikowiaceae</taxon>
        <taxon>Candidozyma</taxon>
    </lineage>
</organism>
<evidence type="ECO:0000256" key="2">
    <source>
        <dbReference type="ARBA" id="ARBA00010794"/>
    </source>
</evidence>
<dbReference type="AlphaFoldDB" id="A0A2P7YUF8"/>
<keyword evidence="4" id="KW-0808">Transferase</keyword>
<evidence type="ECO:0000256" key="7">
    <source>
        <dbReference type="ARBA" id="ARBA00022824"/>
    </source>
</evidence>
<dbReference type="PANTHER" id="PTHR13205">
    <property type="entry name" value="TRANSMEMBRANE PROTEIN 15-RELATED"/>
    <property type="match status" value="1"/>
</dbReference>
<feature type="transmembrane region" description="Helical" evidence="11">
    <location>
        <begin position="202"/>
        <end position="221"/>
    </location>
</feature>
<feature type="transmembrane region" description="Helical" evidence="11">
    <location>
        <begin position="351"/>
        <end position="370"/>
    </location>
</feature>
<keyword evidence="5 11" id="KW-0812">Transmembrane</keyword>
<comment type="similarity">
    <text evidence="2">Belongs to the polyprenol kinase family.</text>
</comment>
<dbReference type="GO" id="GO:0004168">
    <property type="term" value="F:dolichol kinase activity"/>
    <property type="evidence" value="ECO:0007669"/>
    <property type="project" value="UniProtKB-EC"/>
</dbReference>
<evidence type="ECO:0000256" key="8">
    <source>
        <dbReference type="ARBA" id="ARBA00022989"/>
    </source>
</evidence>